<evidence type="ECO:0000313" key="1">
    <source>
        <dbReference type="EMBL" id="SVB02658.1"/>
    </source>
</evidence>
<gene>
    <name evidence="1" type="ORF">METZ01_LOCUS155512</name>
</gene>
<dbReference type="AlphaFoldDB" id="A0A382AMG9"/>
<accession>A0A382AMG9</accession>
<sequence>MKKYTLLVTEQFVRDRRMVLHAQSRTDLDLRVAEMTEAEGRRLEADESQVVEVFILDEKTVL</sequence>
<proteinExistence type="predicted"/>
<name>A0A382AMG9_9ZZZZ</name>
<reference evidence="1" key="1">
    <citation type="submission" date="2018-05" db="EMBL/GenBank/DDBJ databases">
        <authorList>
            <person name="Lanie J.A."/>
            <person name="Ng W.-L."/>
            <person name="Kazmierczak K.M."/>
            <person name="Andrzejewski T.M."/>
            <person name="Davidsen T.M."/>
            <person name="Wayne K.J."/>
            <person name="Tettelin H."/>
            <person name="Glass J.I."/>
            <person name="Rusch D."/>
            <person name="Podicherti R."/>
            <person name="Tsui H.-C.T."/>
            <person name="Winkler M.E."/>
        </authorList>
    </citation>
    <scope>NUCLEOTIDE SEQUENCE</scope>
</reference>
<dbReference type="EMBL" id="UINC01026002">
    <property type="protein sequence ID" value="SVB02658.1"/>
    <property type="molecule type" value="Genomic_DNA"/>
</dbReference>
<protein>
    <submittedName>
        <fullName evidence="1">Uncharacterized protein</fullName>
    </submittedName>
</protein>
<organism evidence="1">
    <name type="scientific">marine metagenome</name>
    <dbReference type="NCBI Taxonomy" id="408172"/>
    <lineage>
        <taxon>unclassified sequences</taxon>
        <taxon>metagenomes</taxon>
        <taxon>ecological metagenomes</taxon>
    </lineage>
</organism>